<dbReference type="InterPro" id="IPR036680">
    <property type="entry name" value="SPOR-like_sf"/>
</dbReference>
<dbReference type="KEGG" id="bpip:BPP43_00280"/>
<dbReference type="SUPFAM" id="SSF110997">
    <property type="entry name" value="Sporulation related repeat"/>
    <property type="match status" value="1"/>
</dbReference>
<dbReference type="Proteomes" id="UP000010793">
    <property type="component" value="Chromosome"/>
</dbReference>
<dbReference type="Pfam" id="PF05036">
    <property type="entry name" value="SPOR"/>
    <property type="match status" value="1"/>
</dbReference>
<organism evidence="3 4">
    <name type="scientific">Brachyspira pilosicoli P43/6/78</name>
    <dbReference type="NCBI Taxonomy" id="1042417"/>
    <lineage>
        <taxon>Bacteria</taxon>
        <taxon>Pseudomonadati</taxon>
        <taxon>Spirochaetota</taxon>
        <taxon>Spirochaetia</taxon>
        <taxon>Brachyspirales</taxon>
        <taxon>Brachyspiraceae</taxon>
        <taxon>Brachyspira</taxon>
    </lineage>
</organism>
<proteinExistence type="predicted"/>
<keyword evidence="1" id="KW-0812">Transmembrane</keyword>
<accession>A0A3B6VHJ7</accession>
<evidence type="ECO:0000256" key="1">
    <source>
        <dbReference type="SAM" id="Phobius"/>
    </source>
</evidence>
<dbReference type="GO" id="GO:0042834">
    <property type="term" value="F:peptidoglycan binding"/>
    <property type="evidence" value="ECO:0007669"/>
    <property type="project" value="InterPro"/>
</dbReference>
<name>A0A3B6VHJ7_BRAPL</name>
<dbReference type="PROSITE" id="PS51724">
    <property type="entry name" value="SPOR"/>
    <property type="match status" value="1"/>
</dbReference>
<keyword evidence="1" id="KW-0472">Membrane</keyword>
<dbReference type="EMBL" id="CP002873">
    <property type="protein sequence ID" value="AGA65420.1"/>
    <property type="molecule type" value="Genomic_DNA"/>
</dbReference>
<dbReference type="InterPro" id="IPR007730">
    <property type="entry name" value="SPOR-like_dom"/>
</dbReference>
<reference evidence="3 4" key="1">
    <citation type="journal article" date="2013" name="Genome Announc.">
        <title>Complete Genome Sequence of the Porcine Strain Brachyspira pilosicoli P43/6/78(T.).</title>
        <authorList>
            <person name="Lin C."/>
            <person name="den Bakker H.C."/>
            <person name="Suzuki H."/>
            <person name="Lefebure T."/>
            <person name="Ponnala L."/>
            <person name="Sun Q."/>
            <person name="Stanhope M.J."/>
            <person name="Wiedmann M."/>
            <person name="Duhamel G.E."/>
        </authorList>
    </citation>
    <scope>NUCLEOTIDE SEQUENCE [LARGE SCALE GENOMIC DNA]</scope>
    <source>
        <strain evidence="3 4">P43/6/78</strain>
    </source>
</reference>
<evidence type="ECO:0000313" key="4">
    <source>
        <dbReference type="Proteomes" id="UP000010793"/>
    </source>
</evidence>
<dbReference type="RefSeq" id="WP_015273826.1">
    <property type="nucleotide sequence ID" value="NC_019908.1"/>
</dbReference>
<evidence type="ECO:0000313" key="3">
    <source>
        <dbReference type="EMBL" id="AGA65420.1"/>
    </source>
</evidence>
<dbReference type="Gene3D" id="3.30.70.1070">
    <property type="entry name" value="Sporulation related repeat"/>
    <property type="match status" value="1"/>
</dbReference>
<gene>
    <name evidence="3" type="ORF">BPP43_00280</name>
</gene>
<protein>
    <submittedName>
        <fullName evidence="3">Putative sporulation-like repeat-containing protein</fullName>
    </submittedName>
</protein>
<sequence length="287" mass="32246">MEMNQKENMEERDYSTNLNNHQKNKRTLYIVNFTPIRLLVFSVSAASLVLFIFVIGFHLGSSKTSYASNNSAEVSSDILMRENSGDLDTTDTLAMANDLNTQENTMQESSIVDSNIDNIEPLNNNNASSGNSSSIIREGVSSEDRYNEYTKNLASELDAINANIKGEQAPNSTYTPPEQMIASVKPIEKKEVTTTVPYTRSSSQDSIYFIQVAVGFDKDNTYSVRDTLKAKYPKTFVKEEVGSDGKTMYKIKIGRYETREDAQKVLAEIKKNPVYKDSYIYSDKKVS</sequence>
<keyword evidence="1" id="KW-1133">Transmembrane helix</keyword>
<evidence type="ECO:0000259" key="2">
    <source>
        <dbReference type="PROSITE" id="PS51724"/>
    </source>
</evidence>
<dbReference type="AlphaFoldDB" id="A0A3B6VHJ7"/>
<feature type="transmembrane region" description="Helical" evidence="1">
    <location>
        <begin position="38"/>
        <end position="59"/>
    </location>
</feature>
<keyword evidence="4" id="KW-1185">Reference proteome</keyword>
<feature type="domain" description="SPOR" evidence="2">
    <location>
        <begin position="202"/>
        <end position="282"/>
    </location>
</feature>